<dbReference type="SUPFAM" id="SSF82861">
    <property type="entry name" value="Mechanosensitive channel protein MscS (YggB), transmembrane region"/>
    <property type="match status" value="1"/>
</dbReference>
<evidence type="ECO:0000256" key="6">
    <source>
        <dbReference type="ARBA" id="ARBA00023136"/>
    </source>
</evidence>
<feature type="region of interest" description="Disordered" evidence="7">
    <location>
        <begin position="385"/>
        <end position="407"/>
    </location>
</feature>
<dbReference type="InterPro" id="IPR011014">
    <property type="entry name" value="MscS_channel_TM-2"/>
</dbReference>
<evidence type="ECO:0000256" key="4">
    <source>
        <dbReference type="ARBA" id="ARBA00022692"/>
    </source>
</evidence>
<evidence type="ECO:0000259" key="9">
    <source>
        <dbReference type="Pfam" id="PF00924"/>
    </source>
</evidence>
<dbReference type="PANTHER" id="PTHR30221">
    <property type="entry name" value="SMALL-CONDUCTANCE MECHANOSENSITIVE CHANNEL"/>
    <property type="match status" value="1"/>
</dbReference>
<evidence type="ECO:0000313" key="13">
    <source>
        <dbReference type="Proteomes" id="UP000037729"/>
    </source>
</evidence>
<dbReference type="GO" id="GO:0005886">
    <property type="term" value="C:plasma membrane"/>
    <property type="evidence" value="ECO:0007669"/>
    <property type="project" value="UniProtKB-SubCell"/>
</dbReference>
<dbReference type="Gene3D" id="1.10.287.1260">
    <property type="match status" value="1"/>
</dbReference>
<dbReference type="InterPro" id="IPR023408">
    <property type="entry name" value="MscS_beta-dom_sf"/>
</dbReference>
<comment type="subcellular location">
    <subcellularLocation>
        <location evidence="1">Cell membrane</location>
        <topology evidence="1">Multi-pass membrane protein</topology>
    </subcellularLocation>
</comment>
<dbReference type="AlphaFoldDB" id="A0A0M9AKI2"/>
<feature type="transmembrane region" description="Helical" evidence="8">
    <location>
        <begin position="41"/>
        <end position="62"/>
    </location>
</feature>
<dbReference type="Pfam" id="PF21082">
    <property type="entry name" value="MS_channel_3rd"/>
    <property type="match status" value="1"/>
</dbReference>
<dbReference type="EMBL" id="LIUF01000002">
    <property type="protein sequence ID" value="KOX93862.1"/>
    <property type="molecule type" value="Genomic_DNA"/>
</dbReference>
<gene>
    <name evidence="12" type="ORF">AMS69_08055</name>
</gene>
<keyword evidence="4 8" id="KW-0812">Transmembrane</keyword>
<reference evidence="12 13" key="1">
    <citation type="submission" date="2015-08" db="EMBL/GenBank/DDBJ databases">
        <title>Genomes of Isolates from Cabo Rojo, PR.</title>
        <authorList>
            <person name="Sanchez-Nieves R.L."/>
            <person name="Montalvo-Rodriguez R."/>
        </authorList>
    </citation>
    <scope>NUCLEOTIDE SEQUENCE [LARGE SCALE GENOMIC DNA]</scope>
    <source>
        <strain evidence="12 13">SL3</strain>
    </source>
</reference>
<proteinExistence type="inferred from homology"/>
<organism evidence="12 13">
    <name type="scientific">Haloarcula rubripromontorii</name>
    <dbReference type="NCBI Taxonomy" id="1705562"/>
    <lineage>
        <taxon>Archaea</taxon>
        <taxon>Methanobacteriati</taxon>
        <taxon>Methanobacteriota</taxon>
        <taxon>Stenosarchaea group</taxon>
        <taxon>Halobacteria</taxon>
        <taxon>Halobacteriales</taxon>
        <taxon>Haloarculaceae</taxon>
        <taxon>Haloarcula</taxon>
    </lineage>
</organism>
<keyword evidence="5 8" id="KW-1133">Transmembrane helix</keyword>
<dbReference type="PROSITE" id="PS01246">
    <property type="entry name" value="UPF0003"/>
    <property type="match status" value="1"/>
</dbReference>
<dbReference type="Gene3D" id="3.30.70.100">
    <property type="match status" value="1"/>
</dbReference>
<evidence type="ECO:0000313" key="12">
    <source>
        <dbReference type="EMBL" id="KOX93862.1"/>
    </source>
</evidence>
<dbReference type="RefSeq" id="WP_053967547.1">
    <property type="nucleotide sequence ID" value="NZ_LIUF01000002.1"/>
</dbReference>
<evidence type="ECO:0000256" key="3">
    <source>
        <dbReference type="ARBA" id="ARBA00022475"/>
    </source>
</evidence>
<dbReference type="Proteomes" id="UP000037729">
    <property type="component" value="Unassembled WGS sequence"/>
</dbReference>
<feature type="transmembrane region" description="Helical" evidence="8">
    <location>
        <begin position="91"/>
        <end position="112"/>
    </location>
</feature>
<dbReference type="SUPFAM" id="SSF82689">
    <property type="entry name" value="Mechanosensitive channel protein MscS (YggB), C-terminal domain"/>
    <property type="match status" value="1"/>
</dbReference>
<dbReference type="GO" id="GO:0008381">
    <property type="term" value="F:mechanosensitive monoatomic ion channel activity"/>
    <property type="evidence" value="ECO:0007669"/>
    <property type="project" value="InterPro"/>
</dbReference>
<dbReference type="SUPFAM" id="SSF50182">
    <property type="entry name" value="Sm-like ribonucleoproteins"/>
    <property type="match status" value="1"/>
</dbReference>
<dbReference type="STRING" id="1705562.AMS69_08055"/>
<feature type="domain" description="Mechanosensitive ion channel transmembrane helices 2/3" evidence="11">
    <location>
        <begin position="180"/>
        <end position="216"/>
    </location>
</feature>
<evidence type="ECO:0000259" key="11">
    <source>
        <dbReference type="Pfam" id="PF21088"/>
    </source>
</evidence>
<dbReference type="PANTHER" id="PTHR30221:SF20">
    <property type="entry name" value="SMALL-CONDUCTANCE MECHANOSENSITIVE CHANNEL"/>
    <property type="match status" value="1"/>
</dbReference>
<evidence type="ECO:0000256" key="1">
    <source>
        <dbReference type="ARBA" id="ARBA00004651"/>
    </source>
</evidence>
<comment type="similarity">
    <text evidence="2">Belongs to the MscS (TC 1.A.23) family.</text>
</comment>
<dbReference type="InterPro" id="IPR049142">
    <property type="entry name" value="MS_channel_1st"/>
</dbReference>
<dbReference type="InterPro" id="IPR049278">
    <property type="entry name" value="MS_channel_C"/>
</dbReference>
<feature type="domain" description="Mechanosensitive ion channel MscS C-terminal" evidence="10">
    <location>
        <begin position="292"/>
        <end position="376"/>
    </location>
</feature>
<dbReference type="InterPro" id="IPR010920">
    <property type="entry name" value="LSM_dom_sf"/>
</dbReference>
<dbReference type="InterPro" id="IPR011066">
    <property type="entry name" value="MscS_channel_C_sf"/>
</dbReference>
<comment type="caution">
    <text evidence="12">The sequence shown here is derived from an EMBL/GenBank/DDBJ whole genome shotgun (WGS) entry which is preliminary data.</text>
</comment>
<dbReference type="InterPro" id="IPR006685">
    <property type="entry name" value="MscS_channel_2nd"/>
</dbReference>
<accession>A0A0M9AKI2</accession>
<keyword evidence="3" id="KW-1003">Cell membrane</keyword>
<feature type="transmembrane region" description="Helical" evidence="8">
    <location>
        <begin position="202"/>
        <end position="231"/>
    </location>
</feature>
<dbReference type="InterPro" id="IPR006686">
    <property type="entry name" value="MscS_channel_CS"/>
</dbReference>
<evidence type="ECO:0000256" key="8">
    <source>
        <dbReference type="SAM" id="Phobius"/>
    </source>
</evidence>
<keyword evidence="13" id="KW-1185">Reference proteome</keyword>
<dbReference type="PATRIC" id="fig|1705562.3.peg.2687"/>
<dbReference type="Gene3D" id="2.30.30.60">
    <property type="match status" value="1"/>
</dbReference>
<keyword evidence="6 8" id="KW-0472">Membrane</keyword>
<feature type="domain" description="Mechanosensitive ion channel MscS" evidence="9">
    <location>
        <begin position="220"/>
        <end position="285"/>
    </location>
</feature>
<evidence type="ECO:0000256" key="7">
    <source>
        <dbReference type="SAM" id="MobiDB-lite"/>
    </source>
</evidence>
<dbReference type="OrthoDB" id="31543at2157"/>
<evidence type="ECO:0000256" key="2">
    <source>
        <dbReference type="ARBA" id="ARBA00008017"/>
    </source>
</evidence>
<sequence>MAVQGTATPTPTANDTGESLLDLFTVLQRSLDQLVATQGRLVATLILLTVLLLGVVVVPAALSRLRSVASARTGDWLQIMADYTPTTIRGVFLRIAQFSMVVLVVVSFLIVWGVVDIVQTVGPYLNGSDRSVLATIQTVVLVMLAFVLSDQMQRWIGRFSQAVTGFTEHQEEILLRLGQVTVFVTIGATVFAVWGIDLSGLLVGAGFLGIVVGLAARQTLGSLIAGFVLMFSRPFTIGDWVLVGDQEGIVTDITIFNTRLENFDGEFVIIPNDRVSDRAVTNRSRKGLLRLTVDIGVDYDTDVDRAMELAREAMADIEHVVDSPTPDVVPKDFGDSAVVMELRFWIDHPTPPRKWRAISAVVRGVKATFDEEDISIPFPQRTLSNRVDAADEESLEGSVEMRPDGDG</sequence>
<dbReference type="Pfam" id="PF21088">
    <property type="entry name" value="MS_channel_1st"/>
    <property type="match status" value="1"/>
</dbReference>
<evidence type="ECO:0000259" key="10">
    <source>
        <dbReference type="Pfam" id="PF21082"/>
    </source>
</evidence>
<feature type="transmembrane region" description="Helical" evidence="8">
    <location>
        <begin position="173"/>
        <end position="196"/>
    </location>
</feature>
<protein>
    <submittedName>
        <fullName evidence="12">Mechanosensitive ion channel protein</fullName>
    </submittedName>
</protein>
<name>A0A0M9AKI2_9EURY</name>
<dbReference type="Pfam" id="PF00924">
    <property type="entry name" value="MS_channel_2nd"/>
    <property type="match status" value="1"/>
</dbReference>
<feature type="transmembrane region" description="Helical" evidence="8">
    <location>
        <begin position="132"/>
        <end position="152"/>
    </location>
</feature>
<dbReference type="InterPro" id="IPR045275">
    <property type="entry name" value="MscS_archaea/bacteria_type"/>
</dbReference>
<evidence type="ECO:0000256" key="5">
    <source>
        <dbReference type="ARBA" id="ARBA00022989"/>
    </source>
</evidence>